<sequence length="65" mass="7402">MKIFESAKLQLISEDLETNKKRTLTLNNLDLEATTEDILAIKNTLDGLIIDNISQVISVERHIHQ</sequence>
<dbReference type="STRING" id="371602.SAMN04487984_1015"/>
<name>A0A1W1Z080_9LACT</name>
<protein>
    <recommendedName>
        <fullName evidence="1">DUF1659 domain-containing protein</fullName>
    </recommendedName>
</protein>
<evidence type="ECO:0000313" key="3">
    <source>
        <dbReference type="Proteomes" id="UP000243884"/>
    </source>
</evidence>
<dbReference type="OrthoDB" id="2136429at2"/>
<gene>
    <name evidence="2" type="ORF">SAMN04487984_1015</name>
</gene>
<dbReference type="RefSeq" id="WP_084099147.1">
    <property type="nucleotide sequence ID" value="NZ_FWXK01000005.1"/>
</dbReference>
<dbReference type="Pfam" id="PF07872">
    <property type="entry name" value="DUF1659"/>
    <property type="match status" value="1"/>
</dbReference>
<dbReference type="EMBL" id="FWXK01000005">
    <property type="protein sequence ID" value="SMC41732.1"/>
    <property type="molecule type" value="Genomic_DNA"/>
</dbReference>
<dbReference type="InterPro" id="IPR012454">
    <property type="entry name" value="DUF1659"/>
</dbReference>
<accession>A0A1W1Z080</accession>
<reference evidence="3" key="1">
    <citation type="submission" date="2017-04" db="EMBL/GenBank/DDBJ databases">
        <authorList>
            <person name="Varghese N."/>
            <person name="Submissions S."/>
        </authorList>
    </citation>
    <scope>NUCLEOTIDE SEQUENCE [LARGE SCALE GENOMIC DNA]</scope>
    <source>
        <strain evidence="3">DSM 21500</strain>
    </source>
</reference>
<feature type="domain" description="DUF1659" evidence="1">
    <location>
        <begin position="2"/>
        <end position="61"/>
    </location>
</feature>
<evidence type="ECO:0000313" key="2">
    <source>
        <dbReference type="EMBL" id="SMC41732.1"/>
    </source>
</evidence>
<organism evidence="2 3">
    <name type="scientific">Aerococcus suis</name>
    <dbReference type="NCBI Taxonomy" id="371602"/>
    <lineage>
        <taxon>Bacteria</taxon>
        <taxon>Bacillati</taxon>
        <taxon>Bacillota</taxon>
        <taxon>Bacilli</taxon>
        <taxon>Lactobacillales</taxon>
        <taxon>Aerococcaceae</taxon>
        <taxon>Aerococcus</taxon>
    </lineage>
</organism>
<keyword evidence="3" id="KW-1185">Reference proteome</keyword>
<evidence type="ECO:0000259" key="1">
    <source>
        <dbReference type="Pfam" id="PF07872"/>
    </source>
</evidence>
<proteinExistence type="predicted"/>
<dbReference type="AlphaFoldDB" id="A0A1W1Z080"/>
<dbReference type="Proteomes" id="UP000243884">
    <property type="component" value="Unassembled WGS sequence"/>
</dbReference>